<evidence type="ECO:0000313" key="3">
    <source>
        <dbReference type="Proteomes" id="UP000770661"/>
    </source>
</evidence>
<dbReference type="EMBL" id="JACEEZ010026134">
    <property type="protein sequence ID" value="KAG0694558.1"/>
    <property type="molecule type" value="Genomic_DNA"/>
</dbReference>
<dbReference type="OrthoDB" id="6117260at2759"/>
<proteinExistence type="predicted"/>
<organism evidence="2 3">
    <name type="scientific">Chionoecetes opilio</name>
    <name type="common">Atlantic snow crab</name>
    <name type="synonym">Cancer opilio</name>
    <dbReference type="NCBI Taxonomy" id="41210"/>
    <lineage>
        <taxon>Eukaryota</taxon>
        <taxon>Metazoa</taxon>
        <taxon>Ecdysozoa</taxon>
        <taxon>Arthropoda</taxon>
        <taxon>Crustacea</taxon>
        <taxon>Multicrustacea</taxon>
        <taxon>Malacostraca</taxon>
        <taxon>Eumalacostraca</taxon>
        <taxon>Eucarida</taxon>
        <taxon>Decapoda</taxon>
        <taxon>Pleocyemata</taxon>
        <taxon>Brachyura</taxon>
        <taxon>Eubrachyura</taxon>
        <taxon>Majoidea</taxon>
        <taxon>Majidae</taxon>
        <taxon>Chionoecetes</taxon>
    </lineage>
</organism>
<keyword evidence="3" id="KW-1185">Reference proteome</keyword>
<gene>
    <name evidence="2" type="ORF">GWK47_027185</name>
</gene>
<evidence type="ECO:0000256" key="1">
    <source>
        <dbReference type="SAM" id="MobiDB-lite"/>
    </source>
</evidence>
<feature type="region of interest" description="Disordered" evidence="1">
    <location>
        <begin position="158"/>
        <end position="181"/>
    </location>
</feature>
<name>A0A8J8W9P3_CHIOP</name>
<reference evidence="2" key="1">
    <citation type="submission" date="2020-07" db="EMBL/GenBank/DDBJ databases">
        <title>The High-quality genome of the commercially important snow crab, Chionoecetes opilio.</title>
        <authorList>
            <person name="Jeong J.-H."/>
            <person name="Ryu S."/>
        </authorList>
    </citation>
    <scope>NUCLEOTIDE SEQUENCE</scope>
    <source>
        <strain evidence="2">MADBK_172401_WGS</strain>
        <tissue evidence="2">Digestive gland</tissue>
    </source>
</reference>
<sequence>MESLVAPIFKLSDLVDLYTTRLEQLGTDVAGRVHSTDLKKRVLAYFPDMDAHKQGRDVVLISHEDVGQALRKACEHDADGDAVHLARAANIVRRDMFKMKNQFGGSFEPNSQEDYVPVSLLALVAMVLNGPNIKSSSSTMPQPVLTISQLLMSNSMVRSHQHRGGCEPGKETAVQQEKQSY</sequence>
<dbReference type="PANTHER" id="PTHR47018">
    <property type="entry name" value="CXC DOMAIN-CONTAINING PROTEIN-RELATED"/>
    <property type="match status" value="1"/>
</dbReference>
<comment type="caution">
    <text evidence="2">The sequence shown here is derived from an EMBL/GenBank/DDBJ whole genome shotgun (WGS) entry which is preliminary data.</text>
</comment>
<dbReference type="Proteomes" id="UP000770661">
    <property type="component" value="Unassembled WGS sequence"/>
</dbReference>
<protein>
    <submittedName>
        <fullName evidence="2">Uncharacterized protein</fullName>
    </submittedName>
</protein>
<dbReference type="AlphaFoldDB" id="A0A8J8W9P3"/>
<accession>A0A8J8W9P3</accession>
<evidence type="ECO:0000313" key="2">
    <source>
        <dbReference type="EMBL" id="KAG0694558.1"/>
    </source>
</evidence>